<dbReference type="Proteomes" id="UP001215280">
    <property type="component" value="Unassembled WGS sequence"/>
</dbReference>
<comment type="caution">
    <text evidence="1">The sequence shown here is derived from an EMBL/GenBank/DDBJ whole genome shotgun (WGS) entry which is preliminary data.</text>
</comment>
<evidence type="ECO:0000313" key="2">
    <source>
        <dbReference type="Proteomes" id="UP001215280"/>
    </source>
</evidence>
<proteinExistence type="predicted"/>
<dbReference type="InterPro" id="IPR032675">
    <property type="entry name" value="LRR_dom_sf"/>
</dbReference>
<organism evidence="1 2">
    <name type="scientific">Mycena maculata</name>
    <dbReference type="NCBI Taxonomy" id="230809"/>
    <lineage>
        <taxon>Eukaryota</taxon>
        <taxon>Fungi</taxon>
        <taxon>Dikarya</taxon>
        <taxon>Basidiomycota</taxon>
        <taxon>Agaricomycotina</taxon>
        <taxon>Agaricomycetes</taxon>
        <taxon>Agaricomycetidae</taxon>
        <taxon>Agaricales</taxon>
        <taxon>Marasmiineae</taxon>
        <taxon>Mycenaceae</taxon>
        <taxon>Mycena</taxon>
    </lineage>
</organism>
<dbReference type="AlphaFoldDB" id="A0AAD7P2M0"/>
<accession>A0AAD7P2M0</accession>
<evidence type="ECO:0000313" key="1">
    <source>
        <dbReference type="EMBL" id="KAJ7785009.1"/>
    </source>
</evidence>
<protein>
    <recommendedName>
        <fullName evidence="3">F-box domain-containing protein</fullName>
    </recommendedName>
</protein>
<gene>
    <name evidence="1" type="ORF">DFH07DRAFT_1054480</name>
</gene>
<name>A0AAD7P2M0_9AGAR</name>
<evidence type="ECO:0008006" key="3">
    <source>
        <dbReference type="Google" id="ProtNLM"/>
    </source>
</evidence>
<reference evidence="1" key="1">
    <citation type="submission" date="2023-03" db="EMBL/GenBank/DDBJ databases">
        <title>Massive genome expansion in bonnet fungi (Mycena s.s.) driven by repeated elements and novel gene families across ecological guilds.</title>
        <authorList>
            <consortium name="Lawrence Berkeley National Laboratory"/>
            <person name="Harder C.B."/>
            <person name="Miyauchi S."/>
            <person name="Viragh M."/>
            <person name="Kuo A."/>
            <person name="Thoen E."/>
            <person name="Andreopoulos B."/>
            <person name="Lu D."/>
            <person name="Skrede I."/>
            <person name="Drula E."/>
            <person name="Henrissat B."/>
            <person name="Morin E."/>
            <person name="Kohler A."/>
            <person name="Barry K."/>
            <person name="LaButti K."/>
            <person name="Morin E."/>
            <person name="Salamov A."/>
            <person name="Lipzen A."/>
            <person name="Mereny Z."/>
            <person name="Hegedus B."/>
            <person name="Baldrian P."/>
            <person name="Stursova M."/>
            <person name="Weitz H."/>
            <person name="Taylor A."/>
            <person name="Grigoriev I.V."/>
            <person name="Nagy L.G."/>
            <person name="Martin F."/>
            <person name="Kauserud H."/>
        </authorList>
    </citation>
    <scope>NUCLEOTIDE SEQUENCE</scope>
    <source>
        <strain evidence="1">CBHHK188m</strain>
    </source>
</reference>
<dbReference type="Gene3D" id="3.80.10.10">
    <property type="entry name" value="Ribonuclease Inhibitor"/>
    <property type="match status" value="1"/>
</dbReference>
<dbReference type="EMBL" id="JARJLG010000001">
    <property type="protein sequence ID" value="KAJ7785009.1"/>
    <property type="molecule type" value="Genomic_DNA"/>
</dbReference>
<sequence length="394" mass="43112">MTPLLDFPPELEDLIVDHMRGQNDALATCGLVSRSWLRSSRLHLFGTVTLRDRTWEKFLQLLDSPLSTVVQSVRTLAISRSEDDLDLGAFFEALIHQLPVFPSLTRLRISHAYWAGVSMATVDSLVQMFANITALDLHLVTFDTPHELAALISCFTRLRGMSLYTPFLDSGSSGRTTDLPLAPSTLELVRFRSGPSSGDPPGHFIAWLHAGDQPPAIRSLELGILAATSLPSVGALLHALGPELHDLDLAFMYHVSAVDIGSYIDLSQNTNLRGLTIHLSLRRFRSPTAVRLGSWALLAAVRSGLTTLTIVLSLDTIAVLDNLDSAHFIATLEQPQFATLQRLHFIVHPFVAAAYTVDGEMEGAIRKRLTGDAARGIVDIDVVHTSRVFTQGVL</sequence>
<keyword evidence="2" id="KW-1185">Reference proteome</keyword>